<gene>
    <name evidence="2" type="ORF">EFQ99_17800</name>
</gene>
<proteinExistence type="predicted"/>
<reference evidence="3" key="1">
    <citation type="submission" date="2018-11" db="EMBL/GenBank/DDBJ databases">
        <title>Rhizobium chutanense sp. nov., isolated from root nodules of Phaseolus vulgaris in China.</title>
        <authorList>
            <person name="Huo Y."/>
        </authorList>
    </citation>
    <scope>NUCLEOTIDE SEQUENCE [LARGE SCALE GENOMIC DNA]</scope>
    <source>
        <strain evidence="3">CCBAU 65647</strain>
    </source>
</reference>
<evidence type="ECO:0000313" key="2">
    <source>
        <dbReference type="EMBL" id="RUM23855.1"/>
    </source>
</evidence>
<name>A0A432PIC2_9HYPH</name>
<evidence type="ECO:0000313" key="3">
    <source>
        <dbReference type="Proteomes" id="UP000278823"/>
    </source>
</evidence>
<keyword evidence="1" id="KW-0472">Membrane</keyword>
<sequence length="135" mass="13571">MQLSLIIALSVHILSTTFWAGSTFALARTAGRGSDKLFVSQLLAPAIAISAGGYLWHMLHGGSFGVGEQLLGAGAVAALIALAIQAAVVGGALRQLSKAGGDDDASVQRRVAVAQRGAAILLATAAVTMAAARYA</sequence>
<feature type="transmembrane region" description="Helical" evidence="1">
    <location>
        <begin position="70"/>
        <end position="93"/>
    </location>
</feature>
<protein>
    <recommendedName>
        <fullName evidence="4">Copper resistance protein D domain-containing protein</fullName>
    </recommendedName>
</protein>
<comment type="caution">
    <text evidence="2">The sequence shown here is derived from an EMBL/GenBank/DDBJ whole genome shotgun (WGS) entry which is preliminary data.</text>
</comment>
<accession>A0A432PIC2</accession>
<keyword evidence="3" id="KW-1185">Reference proteome</keyword>
<feature type="transmembrane region" description="Helical" evidence="1">
    <location>
        <begin position="113"/>
        <end position="132"/>
    </location>
</feature>
<dbReference type="OrthoDB" id="9812418at2"/>
<keyword evidence="1" id="KW-1133">Transmembrane helix</keyword>
<dbReference type="RefSeq" id="WP_126922322.1">
    <property type="nucleotide sequence ID" value="NZ_ML133691.1"/>
</dbReference>
<organism evidence="2 3">
    <name type="scientific">Rhizobium vallis</name>
    <dbReference type="NCBI Taxonomy" id="634290"/>
    <lineage>
        <taxon>Bacteria</taxon>
        <taxon>Pseudomonadati</taxon>
        <taxon>Pseudomonadota</taxon>
        <taxon>Alphaproteobacteria</taxon>
        <taxon>Hyphomicrobiales</taxon>
        <taxon>Rhizobiaceae</taxon>
        <taxon>Rhizobium/Agrobacterium group</taxon>
        <taxon>Rhizobium</taxon>
    </lineage>
</organism>
<evidence type="ECO:0008006" key="4">
    <source>
        <dbReference type="Google" id="ProtNLM"/>
    </source>
</evidence>
<dbReference type="AlphaFoldDB" id="A0A432PIC2"/>
<keyword evidence="1" id="KW-0812">Transmembrane</keyword>
<feature type="transmembrane region" description="Helical" evidence="1">
    <location>
        <begin position="37"/>
        <end position="58"/>
    </location>
</feature>
<evidence type="ECO:0000256" key="1">
    <source>
        <dbReference type="SAM" id="Phobius"/>
    </source>
</evidence>
<dbReference type="Proteomes" id="UP000278823">
    <property type="component" value="Unassembled WGS sequence"/>
</dbReference>
<dbReference type="EMBL" id="RJTH01000006">
    <property type="protein sequence ID" value="RUM23855.1"/>
    <property type="molecule type" value="Genomic_DNA"/>
</dbReference>